<protein>
    <submittedName>
        <fullName evidence="2">Uncharacterized protein</fullName>
    </submittedName>
</protein>
<feature type="region of interest" description="Disordered" evidence="1">
    <location>
        <begin position="45"/>
        <end position="98"/>
    </location>
</feature>
<feature type="region of interest" description="Disordered" evidence="1">
    <location>
        <begin position="1"/>
        <end position="26"/>
    </location>
</feature>
<evidence type="ECO:0000256" key="1">
    <source>
        <dbReference type="SAM" id="MobiDB-lite"/>
    </source>
</evidence>
<dbReference type="AlphaFoldDB" id="A0A2S2PD84"/>
<evidence type="ECO:0000313" key="2">
    <source>
        <dbReference type="EMBL" id="MBY27355.1"/>
    </source>
</evidence>
<dbReference type="EMBL" id="GGMR01014736">
    <property type="protein sequence ID" value="MBY27355.1"/>
    <property type="molecule type" value="Transcribed_RNA"/>
</dbReference>
<gene>
    <name evidence="2" type="ORF">g.164288</name>
</gene>
<proteinExistence type="predicted"/>
<reference evidence="2" key="1">
    <citation type="submission" date="2018-04" db="EMBL/GenBank/DDBJ databases">
        <title>Transcriptome of Schizaphis graminum biotype I.</title>
        <authorList>
            <person name="Scully E.D."/>
            <person name="Geib S.M."/>
            <person name="Palmer N.A."/>
            <person name="Koch K."/>
            <person name="Bradshaw J."/>
            <person name="Heng-Moss T."/>
            <person name="Sarath G."/>
        </authorList>
    </citation>
    <scope>NUCLEOTIDE SEQUENCE</scope>
</reference>
<feature type="compositionally biased region" description="Basic and acidic residues" evidence="1">
    <location>
        <begin position="1"/>
        <end position="10"/>
    </location>
</feature>
<organism evidence="2">
    <name type="scientific">Schizaphis graminum</name>
    <name type="common">Green bug aphid</name>
    <dbReference type="NCBI Taxonomy" id="13262"/>
    <lineage>
        <taxon>Eukaryota</taxon>
        <taxon>Metazoa</taxon>
        <taxon>Ecdysozoa</taxon>
        <taxon>Arthropoda</taxon>
        <taxon>Hexapoda</taxon>
        <taxon>Insecta</taxon>
        <taxon>Pterygota</taxon>
        <taxon>Neoptera</taxon>
        <taxon>Paraneoptera</taxon>
        <taxon>Hemiptera</taxon>
        <taxon>Sternorrhyncha</taxon>
        <taxon>Aphidomorpha</taxon>
        <taxon>Aphidoidea</taxon>
        <taxon>Aphididae</taxon>
        <taxon>Aphidini</taxon>
        <taxon>Schizaphis</taxon>
    </lineage>
</organism>
<accession>A0A2S2PD84</accession>
<name>A0A2S2PD84_SCHGA</name>
<sequence>MGRGRAEHSTRRPWSPAPVAAPPSGGLARCTAVFRPSRGITLYGHKTNSTTRLVETRHKPATAAERIPNRERYQQPPPPKRRFPLRPTPPRQRATVVGGDAMTCRLDAIVVRSFISNTLYTVQRTREHGR</sequence>